<dbReference type="PANTHER" id="PTHR14369">
    <property type="entry name" value="SURFEIT LOCUS PROTEIN 6"/>
    <property type="match status" value="1"/>
</dbReference>
<dbReference type="GO" id="GO:0005730">
    <property type="term" value="C:nucleolus"/>
    <property type="evidence" value="ECO:0007669"/>
    <property type="project" value="TreeGrafter"/>
</dbReference>
<keyword evidence="4" id="KW-0175">Coiled coil</keyword>
<keyword evidence="3" id="KW-0539">Nucleus</keyword>
<dbReference type="InterPro" id="IPR007019">
    <property type="entry name" value="SURF6"/>
</dbReference>
<evidence type="ECO:0000256" key="5">
    <source>
        <dbReference type="SAM" id="MobiDB-lite"/>
    </source>
</evidence>
<protein>
    <submittedName>
        <fullName evidence="8">Ribosomal RNA-processing protein 14/surfeit locus protein 6 C-terminal domain-containing protein</fullName>
    </submittedName>
</protein>
<organism evidence="7 8">
    <name type="scientific">Setaria digitata</name>
    <dbReference type="NCBI Taxonomy" id="48799"/>
    <lineage>
        <taxon>Eukaryota</taxon>
        <taxon>Metazoa</taxon>
        <taxon>Ecdysozoa</taxon>
        <taxon>Nematoda</taxon>
        <taxon>Chromadorea</taxon>
        <taxon>Rhabditida</taxon>
        <taxon>Spirurina</taxon>
        <taxon>Spiruromorpha</taxon>
        <taxon>Filarioidea</taxon>
        <taxon>Setariidae</taxon>
        <taxon>Setaria</taxon>
    </lineage>
</organism>
<dbReference type="InterPro" id="IPR029190">
    <property type="entry name" value="Rrp14/SURF6_C"/>
</dbReference>
<reference evidence="8" key="1">
    <citation type="submission" date="2022-11" db="UniProtKB">
        <authorList>
            <consortium name="WormBaseParasite"/>
        </authorList>
    </citation>
    <scope>IDENTIFICATION</scope>
</reference>
<evidence type="ECO:0000313" key="7">
    <source>
        <dbReference type="Proteomes" id="UP000887581"/>
    </source>
</evidence>
<dbReference type="WBParaSite" id="sdigi.contig22.g1837.t1">
    <property type="protein sequence ID" value="sdigi.contig22.g1837.t1"/>
    <property type="gene ID" value="sdigi.contig22.g1837"/>
</dbReference>
<feature type="coiled-coil region" evidence="4">
    <location>
        <begin position="186"/>
        <end position="213"/>
    </location>
</feature>
<sequence>MLLKDSKKELLKRCMEIDRIIKRNINLIPINNWQFDDETIERLREQKHRVVDEHLTDEQKQKLSKASKQRLAREIGVNYRTITDVLDWMTKHGGNTRPVEPNVVEEVKKSKNMRRNKKVLSSSEVSNTDSLIISSTEISNEGPLNGFVNVNGNGKKIQRKRDNTGNDKGSCASFAVSSAVAPFDVLEGRKLALKRLQEKLEQFKAKRQGKMTAYQYEEKRKLKRRMSKLKMKERKTIVKQQIKNSNPPVDEAVPNKRLKLEADVKSKEMQEKNNGLIFSKFDFIVRDKKRKETKKDKRDKFVGKDYKRLLEKAEHREERLEQIRSKNPEKAMKIEKNIKWKRAVSRAEGQKVKDNPELLKKSLKKKEKIKEWRKKKWANRVEHTLQMQTRRQEKRSANIQARKDTVKKRKMQKARKKGRVL</sequence>
<dbReference type="GO" id="GO:0003677">
    <property type="term" value="F:DNA binding"/>
    <property type="evidence" value="ECO:0007669"/>
    <property type="project" value="TreeGrafter"/>
</dbReference>
<dbReference type="GO" id="GO:0042274">
    <property type="term" value="P:ribosomal small subunit biogenesis"/>
    <property type="evidence" value="ECO:0007669"/>
    <property type="project" value="TreeGrafter"/>
</dbReference>
<evidence type="ECO:0000313" key="8">
    <source>
        <dbReference type="WBParaSite" id="sdigi.contig22.g1837.t1"/>
    </source>
</evidence>
<feature type="region of interest" description="Disordered" evidence="5">
    <location>
        <begin position="380"/>
        <end position="421"/>
    </location>
</feature>
<dbReference type="Proteomes" id="UP000887581">
    <property type="component" value="Unplaced"/>
</dbReference>
<evidence type="ECO:0000256" key="4">
    <source>
        <dbReference type="SAM" id="Coils"/>
    </source>
</evidence>
<proteinExistence type="inferred from homology"/>
<evidence type="ECO:0000256" key="2">
    <source>
        <dbReference type="ARBA" id="ARBA00005904"/>
    </source>
</evidence>
<dbReference type="PANTHER" id="PTHR14369:SF0">
    <property type="entry name" value="SURFEIT LOCUS PROTEIN 6"/>
    <property type="match status" value="1"/>
</dbReference>
<evidence type="ECO:0000256" key="3">
    <source>
        <dbReference type="ARBA" id="ARBA00023242"/>
    </source>
</evidence>
<keyword evidence="7" id="KW-1185">Reference proteome</keyword>
<dbReference type="GO" id="GO:0042273">
    <property type="term" value="P:ribosomal large subunit biogenesis"/>
    <property type="evidence" value="ECO:0007669"/>
    <property type="project" value="TreeGrafter"/>
</dbReference>
<comment type="subcellular location">
    <subcellularLocation>
        <location evidence="1">Nucleus</location>
    </subcellularLocation>
</comment>
<dbReference type="AlphaFoldDB" id="A0A915PS77"/>
<feature type="compositionally biased region" description="Basic and acidic residues" evidence="5">
    <location>
        <begin position="390"/>
        <end position="404"/>
    </location>
</feature>
<name>A0A915PS77_9BILA</name>
<feature type="compositionally biased region" description="Basic residues" evidence="5">
    <location>
        <begin position="405"/>
        <end position="421"/>
    </location>
</feature>
<comment type="similarity">
    <text evidence="2">Belongs to the SURF6 family.</text>
</comment>
<feature type="domain" description="Ribosomal RNA-processing protein 14/surfeit locus protein 6 C-terminal" evidence="6">
    <location>
        <begin position="217"/>
        <end position="412"/>
    </location>
</feature>
<dbReference type="Pfam" id="PF04935">
    <property type="entry name" value="SURF6"/>
    <property type="match status" value="1"/>
</dbReference>
<evidence type="ECO:0000256" key="1">
    <source>
        <dbReference type="ARBA" id="ARBA00004123"/>
    </source>
</evidence>
<accession>A0A915PS77</accession>
<evidence type="ECO:0000259" key="6">
    <source>
        <dbReference type="Pfam" id="PF04935"/>
    </source>
</evidence>
<dbReference type="GO" id="GO:0003723">
    <property type="term" value="F:RNA binding"/>
    <property type="evidence" value="ECO:0007669"/>
    <property type="project" value="TreeGrafter"/>
</dbReference>